<dbReference type="Proteomes" id="UP000619244">
    <property type="component" value="Unassembled WGS sequence"/>
</dbReference>
<organism evidence="1 2">
    <name type="scientific">Streptomyces minutiscleroticus</name>
    <dbReference type="NCBI Taxonomy" id="68238"/>
    <lineage>
        <taxon>Bacteria</taxon>
        <taxon>Bacillati</taxon>
        <taxon>Actinomycetota</taxon>
        <taxon>Actinomycetes</taxon>
        <taxon>Kitasatosporales</taxon>
        <taxon>Streptomycetaceae</taxon>
        <taxon>Streptomyces</taxon>
    </lineage>
</organism>
<gene>
    <name evidence="1" type="ORF">GCM10010358_82060</name>
</gene>
<proteinExistence type="predicted"/>
<dbReference type="EMBL" id="BMVU01000128">
    <property type="protein sequence ID" value="GGY18427.1"/>
    <property type="molecule type" value="Genomic_DNA"/>
</dbReference>
<comment type="caution">
    <text evidence="1">The sequence shown here is derived from an EMBL/GenBank/DDBJ whole genome shotgun (WGS) entry which is preliminary data.</text>
</comment>
<evidence type="ECO:0008006" key="3">
    <source>
        <dbReference type="Google" id="ProtNLM"/>
    </source>
</evidence>
<evidence type="ECO:0000313" key="1">
    <source>
        <dbReference type="EMBL" id="GGY18427.1"/>
    </source>
</evidence>
<sequence>MTSNDFTSIDVFCALDVGRAARHGTALLADGRTTFDKPLPNGGPRLRELFARLQRRGKALVVVDRPPSAPWR</sequence>
<accession>A0A918P3M9</accession>
<reference evidence="1" key="1">
    <citation type="journal article" date="2014" name="Int. J. Syst. Evol. Microbiol.">
        <title>Complete genome sequence of Corynebacterium casei LMG S-19264T (=DSM 44701T), isolated from a smear-ripened cheese.</title>
        <authorList>
            <consortium name="US DOE Joint Genome Institute (JGI-PGF)"/>
            <person name="Walter F."/>
            <person name="Albersmeier A."/>
            <person name="Kalinowski J."/>
            <person name="Ruckert C."/>
        </authorList>
    </citation>
    <scope>NUCLEOTIDE SEQUENCE</scope>
    <source>
        <strain evidence="1">JCM 4790</strain>
    </source>
</reference>
<name>A0A918P3M9_9ACTN</name>
<keyword evidence="2" id="KW-1185">Reference proteome</keyword>
<protein>
    <recommendedName>
        <fullName evidence="3">Transposase</fullName>
    </recommendedName>
</protein>
<evidence type="ECO:0000313" key="2">
    <source>
        <dbReference type="Proteomes" id="UP000619244"/>
    </source>
</evidence>
<dbReference type="AlphaFoldDB" id="A0A918P3M9"/>
<reference evidence="1" key="2">
    <citation type="submission" date="2020-09" db="EMBL/GenBank/DDBJ databases">
        <authorList>
            <person name="Sun Q."/>
            <person name="Ohkuma M."/>
        </authorList>
    </citation>
    <scope>NUCLEOTIDE SEQUENCE</scope>
    <source>
        <strain evidence="1">JCM 4790</strain>
    </source>
</reference>